<evidence type="ECO:0000259" key="1">
    <source>
        <dbReference type="Pfam" id="PF08450"/>
    </source>
</evidence>
<keyword evidence="3" id="KW-1185">Reference proteome</keyword>
<evidence type="ECO:0000313" key="2">
    <source>
        <dbReference type="EMBL" id="MEX0409612.1"/>
    </source>
</evidence>
<dbReference type="SUPFAM" id="SSF63829">
    <property type="entry name" value="Calcium-dependent phosphotriesterase"/>
    <property type="match status" value="1"/>
</dbReference>
<dbReference type="InterPro" id="IPR051262">
    <property type="entry name" value="SMP-30/CGR1_Lactonase"/>
</dbReference>
<evidence type="ECO:0000313" key="3">
    <source>
        <dbReference type="Proteomes" id="UP001556692"/>
    </source>
</evidence>
<dbReference type="InterPro" id="IPR011042">
    <property type="entry name" value="6-blade_b-propeller_TolB-like"/>
</dbReference>
<comment type="caution">
    <text evidence="2">The sequence shown here is derived from an EMBL/GenBank/DDBJ whole genome shotgun (WGS) entry which is preliminary data.</text>
</comment>
<organism evidence="2 3">
    <name type="scientific">Aquibium pacificus</name>
    <dbReference type="NCBI Taxonomy" id="3153579"/>
    <lineage>
        <taxon>Bacteria</taxon>
        <taxon>Pseudomonadati</taxon>
        <taxon>Pseudomonadota</taxon>
        <taxon>Alphaproteobacteria</taxon>
        <taxon>Hyphomicrobiales</taxon>
        <taxon>Phyllobacteriaceae</taxon>
        <taxon>Aquibium</taxon>
    </lineage>
</organism>
<dbReference type="RefSeq" id="WP_367957477.1">
    <property type="nucleotide sequence ID" value="NZ_JBDPGJ010000010.1"/>
</dbReference>
<dbReference type="PANTHER" id="PTHR47572">
    <property type="entry name" value="LIPOPROTEIN-RELATED"/>
    <property type="match status" value="1"/>
</dbReference>
<protein>
    <submittedName>
        <fullName evidence="2">SMP-30/gluconolactonase/LRE family protein</fullName>
    </submittedName>
</protein>
<dbReference type="Proteomes" id="UP001556692">
    <property type="component" value="Unassembled WGS sequence"/>
</dbReference>
<dbReference type="InterPro" id="IPR013658">
    <property type="entry name" value="SGL"/>
</dbReference>
<dbReference type="Pfam" id="PF08450">
    <property type="entry name" value="SGL"/>
    <property type="match status" value="1"/>
</dbReference>
<feature type="domain" description="SMP-30/Gluconolactonase/LRE-like region" evidence="1">
    <location>
        <begin position="42"/>
        <end position="262"/>
    </location>
</feature>
<name>A0ABV3SS32_9HYPH</name>
<reference evidence="2 3" key="1">
    <citation type="submission" date="2024-05" db="EMBL/GenBank/DDBJ databases">
        <authorList>
            <person name="Jiang F."/>
        </authorList>
    </citation>
    <scope>NUCLEOTIDE SEQUENCE [LARGE SCALE GENOMIC DNA]</scope>
    <source>
        <strain evidence="2 3">LZ166</strain>
    </source>
</reference>
<dbReference type="PANTHER" id="PTHR47572:SF5">
    <property type="entry name" value="BLR2277 PROTEIN"/>
    <property type="match status" value="1"/>
</dbReference>
<accession>A0ABV3SS32</accession>
<dbReference type="EMBL" id="JBDPGJ010000010">
    <property type="protein sequence ID" value="MEX0409612.1"/>
    <property type="molecule type" value="Genomic_DNA"/>
</dbReference>
<gene>
    <name evidence="2" type="ORF">ABGN05_28620</name>
</gene>
<dbReference type="Gene3D" id="2.120.10.30">
    <property type="entry name" value="TolB, C-terminal domain"/>
    <property type="match status" value="1"/>
</dbReference>
<sequence>MVDPKIRQFTVLCSMPGELRRGARSEWSRYALDGRKLDGFLEGPVMGPDGTLYMTDIPFGRILSFAPTGSWSVVAEYDGWPNGMKLSDAGFLVADHKRGLLEIGREGSVRVIVDGFEGAPFHGLNDLTVAHNGDIWFTDQGMSGLDAPFGRLFRYSNGLLTMAMGGIPSPNGLVFSEDETVIYLAVTRDNAIWRLPLGEDGNIRKAGRFIQLSGGVGPDGLARGPDGDLMVVHAGLGVWRFGANGLPRTFWHDPDFTYPTNLAADPRKPGWYLVTESLTCSVLCVGLTDGEAG</sequence>
<proteinExistence type="predicted"/>